<dbReference type="STRING" id="36849.OXPF_33430"/>
<keyword evidence="2" id="KW-1185">Reference proteome</keyword>
<comment type="caution">
    <text evidence="1">The sequence shown here is derived from an EMBL/GenBank/DDBJ whole genome shotgun (WGS) entry which is preliminary data.</text>
</comment>
<organism evidence="1 2">
    <name type="scientific">Oxobacter pfennigii</name>
    <dbReference type="NCBI Taxonomy" id="36849"/>
    <lineage>
        <taxon>Bacteria</taxon>
        <taxon>Bacillati</taxon>
        <taxon>Bacillota</taxon>
        <taxon>Clostridia</taxon>
        <taxon>Eubacteriales</taxon>
        <taxon>Clostridiaceae</taxon>
        <taxon>Oxobacter</taxon>
    </lineage>
</organism>
<dbReference type="AlphaFoldDB" id="A0A0P8W5A9"/>
<protein>
    <submittedName>
        <fullName evidence="1">Uncharacterized protein</fullName>
    </submittedName>
</protein>
<evidence type="ECO:0000313" key="1">
    <source>
        <dbReference type="EMBL" id="KPU43093.1"/>
    </source>
</evidence>
<sequence length="70" mass="7876">MTEGTFAVSTRLLTNVGRYLVAKKSKASQGWRAQPLKAGWFSDGKLLAISCQICNLFMCYYVYIDNCETN</sequence>
<dbReference type="EMBL" id="LKET01000043">
    <property type="protein sequence ID" value="KPU43093.1"/>
    <property type="molecule type" value="Genomic_DNA"/>
</dbReference>
<accession>A0A0P8W5A9</accession>
<proteinExistence type="predicted"/>
<reference evidence="1 2" key="1">
    <citation type="submission" date="2015-09" db="EMBL/GenBank/DDBJ databases">
        <title>Genome sequence of Oxobacter pfennigii DSM 3222.</title>
        <authorList>
            <person name="Poehlein A."/>
            <person name="Bengelsdorf F.R."/>
            <person name="Schiel-Bengelsdorf B."/>
            <person name="Duerre P."/>
            <person name="Daniel R."/>
        </authorList>
    </citation>
    <scope>NUCLEOTIDE SEQUENCE [LARGE SCALE GENOMIC DNA]</scope>
    <source>
        <strain evidence="1 2">DSM 3222</strain>
    </source>
</reference>
<name>A0A0P8W5A9_9CLOT</name>
<dbReference type="RefSeq" id="WP_054876338.1">
    <property type="nucleotide sequence ID" value="NZ_LKET01000043.1"/>
</dbReference>
<dbReference type="Proteomes" id="UP000050326">
    <property type="component" value="Unassembled WGS sequence"/>
</dbReference>
<evidence type="ECO:0000313" key="2">
    <source>
        <dbReference type="Proteomes" id="UP000050326"/>
    </source>
</evidence>
<gene>
    <name evidence="1" type="ORF">OXPF_33430</name>
</gene>